<dbReference type="EMBL" id="CP045488">
    <property type="protein sequence ID" value="QFU83201.1"/>
    <property type="molecule type" value="Genomic_DNA"/>
</dbReference>
<feature type="transmembrane region" description="Helical" evidence="1">
    <location>
        <begin position="145"/>
        <end position="165"/>
    </location>
</feature>
<dbReference type="OrthoDB" id="282430at2157"/>
<accession>A0A5P9P4W3</accession>
<feature type="transmembrane region" description="Helical" evidence="1">
    <location>
        <begin position="171"/>
        <end position="191"/>
    </location>
</feature>
<sequence length="192" mass="19729">MSREVIVHVNRGAGDSLESAVGHLEVRGSFDLRLQSHGTPAHVHCRLDGDLERIASLPESNYYVDADDELVVLIRVDAEAIDRPVEGTLEVLTGYGSESIAIPVTVKPAPGDVDVDDSLAKPQSTPEPGLLERVGTGTGIGIEPATLGVVALGLVAVAIAAMTAATIGGPVAMAGLAIVGVGFLVALVLLVR</sequence>
<dbReference type="InterPro" id="IPR055946">
    <property type="entry name" value="DUF7524"/>
</dbReference>
<gene>
    <name evidence="2" type="ORF">GCU68_11985</name>
</gene>
<evidence type="ECO:0000256" key="1">
    <source>
        <dbReference type="SAM" id="Phobius"/>
    </source>
</evidence>
<dbReference type="AlphaFoldDB" id="A0A5P9P4W3"/>
<dbReference type="Pfam" id="PF24368">
    <property type="entry name" value="DUF7524"/>
    <property type="match status" value="1"/>
</dbReference>
<reference evidence="2 3" key="1">
    <citation type="journal article" date="2007" name="Int. J. Syst. Evol. Microbiol.">
        <title>Natronorubrum sulfidifaciens sp. nov., an extremely haloalkaliphilic archaeon isolated from Aiding salt lake in Xin-Jiang, China.</title>
        <authorList>
            <person name="Cui H.L."/>
            <person name="Tohty D."/>
            <person name="Liu H.C."/>
            <person name="Liu S.J."/>
            <person name="Oren A."/>
            <person name="Zhou P.J."/>
        </authorList>
    </citation>
    <scope>NUCLEOTIDE SEQUENCE [LARGE SCALE GENOMIC DNA]</scope>
    <source>
        <strain evidence="2 3">7-3</strain>
    </source>
</reference>
<protein>
    <submittedName>
        <fullName evidence="2">Uncharacterized protein</fullName>
    </submittedName>
</protein>
<keyword evidence="3" id="KW-1185">Reference proteome</keyword>
<keyword evidence="1" id="KW-0472">Membrane</keyword>
<proteinExistence type="predicted"/>
<evidence type="ECO:0000313" key="2">
    <source>
        <dbReference type="EMBL" id="QFU83201.1"/>
    </source>
</evidence>
<keyword evidence="1" id="KW-1133">Transmembrane helix</keyword>
<organism evidence="2 3">
    <name type="scientific">Natronorubrum aibiense</name>
    <dbReference type="NCBI Taxonomy" id="348826"/>
    <lineage>
        <taxon>Archaea</taxon>
        <taxon>Methanobacteriati</taxon>
        <taxon>Methanobacteriota</taxon>
        <taxon>Stenosarchaea group</taxon>
        <taxon>Halobacteria</taxon>
        <taxon>Halobacteriales</taxon>
        <taxon>Natrialbaceae</taxon>
        <taxon>Natronorubrum</taxon>
    </lineage>
</organism>
<keyword evidence="1" id="KW-0812">Transmembrane</keyword>
<dbReference type="GeneID" id="42301774"/>
<dbReference type="Proteomes" id="UP000326170">
    <property type="component" value="Chromosome"/>
</dbReference>
<dbReference type="RefSeq" id="WP_152941899.1">
    <property type="nucleotide sequence ID" value="NZ_CP045488.1"/>
</dbReference>
<dbReference type="KEGG" id="nas:GCU68_11985"/>
<evidence type="ECO:0000313" key="3">
    <source>
        <dbReference type="Proteomes" id="UP000326170"/>
    </source>
</evidence>
<name>A0A5P9P4W3_9EURY</name>